<dbReference type="AlphaFoldDB" id="X1C1D2"/>
<gene>
    <name evidence="1" type="ORF">S01H4_22397</name>
</gene>
<comment type="caution">
    <text evidence="1">The sequence shown here is derived from an EMBL/GenBank/DDBJ whole genome shotgun (WGS) entry which is preliminary data.</text>
</comment>
<organism evidence="1">
    <name type="scientific">marine sediment metagenome</name>
    <dbReference type="NCBI Taxonomy" id="412755"/>
    <lineage>
        <taxon>unclassified sequences</taxon>
        <taxon>metagenomes</taxon>
        <taxon>ecological metagenomes</taxon>
    </lineage>
</organism>
<protein>
    <submittedName>
        <fullName evidence="1">Uncharacterized protein</fullName>
    </submittedName>
</protein>
<feature type="non-terminal residue" evidence="1">
    <location>
        <position position="1"/>
    </location>
</feature>
<reference evidence="1" key="1">
    <citation type="journal article" date="2014" name="Front. Microbiol.">
        <title>High frequency of phylogenetically diverse reductive dehalogenase-homologous genes in deep subseafloor sedimentary metagenomes.</title>
        <authorList>
            <person name="Kawai M."/>
            <person name="Futagami T."/>
            <person name="Toyoda A."/>
            <person name="Takaki Y."/>
            <person name="Nishi S."/>
            <person name="Hori S."/>
            <person name="Arai W."/>
            <person name="Tsubouchi T."/>
            <person name="Morono Y."/>
            <person name="Uchiyama I."/>
            <person name="Ito T."/>
            <person name="Fujiyama A."/>
            <person name="Inagaki F."/>
            <person name="Takami H."/>
        </authorList>
    </citation>
    <scope>NUCLEOTIDE SEQUENCE</scope>
    <source>
        <strain evidence="1">Expedition CK06-06</strain>
    </source>
</reference>
<dbReference type="EMBL" id="BART01010260">
    <property type="protein sequence ID" value="GAG87152.1"/>
    <property type="molecule type" value="Genomic_DNA"/>
</dbReference>
<accession>X1C1D2</accession>
<evidence type="ECO:0000313" key="1">
    <source>
        <dbReference type="EMBL" id="GAG87152.1"/>
    </source>
</evidence>
<proteinExistence type="predicted"/>
<name>X1C1D2_9ZZZZ</name>
<sequence>VRLMNELKYTIFQVERLSQLDKLQKVALIYNNDERLKILEVLREQPISKSEMKKIVEKMKPTANIDILLRPFIELNLVRRDWVKGEKDKKTGVITSQGEYLFLVKDIIFARVPNENLLKHFKETNNELLPLFRQKSIDFFTNYDPYAEPFENTKKLASILLNPDVYDFFILMRSNHYPLDKIPKIFSEFAVTEILLDNLKKLNVITEIKDENKRSWICLLTDIKPLTIFPEYLLPKIREAYRKEETDGKITYEIAKKALNLLEISFPEKVTF</sequence>